<evidence type="ECO:0000256" key="5">
    <source>
        <dbReference type="ARBA" id="ARBA00023136"/>
    </source>
</evidence>
<dbReference type="EMBL" id="JAJJMB010006306">
    <property type="protein sequence ID" value="KAI3935231.1"/>
    <property type="molecule type" value="Genomic_DNA"/>
</dbReference>
<evidence type="ECO:0000256" key="6">
    <source>
        <dbReference type="SAM" id="Phobius"/>
    </source>
</evidence>
<sequence length="164" mass="18002">TNSYSLSTRAYTYKGGDVNVPASNIISEACKKRIPKMKHFRVDTSHASKASPWFRFPYPLQWGMPIFHWKTALVMCVVSIVASVYSVGSYHASFLLVASKPPTPGVASRVIGLQGICNILAGLGYNNWLNNTYRKCAHHCCDQSKKLKINGASGIHLNTLVPCG</sequence>
<feature type="transmembrane region" description="Helical" evidence="6">
    <location>
        <begin position="72"/>
        <end position="94"/>
    </location>
</feature>
<proteinExistence type="inferred from homology"/>
<evidence type="ECO:0000256" key="1">
    <source>
        <dbReference type="ARBA" id="ARBA00004141"/>
    </source>
</evidence>
<comment type="subcellular location">
    <subcellularLocation>
        <location evidence="1">Membrane</location>
        <topology evidence="1">Multi-pass membrane protein</topology>
    </subcellularLocation>
</comment>
<dbReference type="GO" id="GO:0022857">
    <property type="term" value="F:transmembrane transporter activity"/>
    <property type="evidence" value="ECO:0007669"/>
    <property type="project" value="InterPro"/>
</dbReference>
<dbReference type="GO" id="GO:0016020">
    <property type="term" value="C:membrane"/>
    <property type="evidence" value="ECO:0007669"/>
    <property type="project" value="UniProtKB-SubCell"/>
</dbReference>
<keyword evidence="8" id="KW-1185">Reference proteome</keyword>
<organism evidence="7 8">
    <name type="scientific">Papaver atlanticum</name>
    <dbReference type="NCBI Taxonomy" id="357466"/>
    <lineage>
        <taxon>Eukaryota</taxon>
        <taxon>Viridiplantae</taxon>
        <taxon>Streptophyta</taxon>
        <taxon>Embryophyta</taxon>
        <taxon>Tracheophyta</taxon>
        <taxon>Spermatophyta</taxon>
        <taxon>Magnoliopsida</taxon>
        <taxon>Ranunculales</taxon>
        <taxon>Papaveraceae</taxon>
        <taxon>Papaveroideae</taxon>
        <taxon>Papaver</taxon>
    </lineage>
</organism>
<dbReference type="Proteomes" id="UP001202328">
    <property type="component" value="Unassembled WGS sequence"/>
</dbReference>
<comment type="caution">
    <text evidence="7">The sequence shown here is derived from an EMBL/GenBank/DDBJ whole genome shotgun (WGS) entry which is preliminary data.</text>
</comment>
<accession>A0AAD4T3G6</accession>
<keyword evidence="3 6" id="KW-0812">Transmembrane</keyword>
<feature type="transmembrane region" description="Helical" evidence="6">
    <location>
        <begin position="106"/>
        <end position="125"/>
    </location>
</feature>
<dbReference type="Pfam" id="PF00860">
    <property type="entry name" value="Xan_ur_permease"/>
    <property type="match status" value="1"/>
</dbReference>
<dbReference type="PANTHER" id="PTHR11119">
    <property type="entry name" value="XANTHINE-URACIL / VITAMIN C PERMEASE FAMILY MEMBER"/>
    <property type="match status" value="1"/>
</dbReference>
<keyword evidence="5 6" id="KW-0472">Membrane</keyword>
<gene>
    <name evidence="7" type="ORF">MKW98_018420</name>
</gene>
<evidence type="ECO:0000256" key="4">
    <source>
        <dbReference type="ARBA" id="ARBA00022989"/>
    </source>
</evidence>
<evidence type="ECO:0000256" key="3">
    <source>
        <dbReference type="ARBA" id="ARBA00022692"/>
    </source>
</evidence>
<evidence type="ECO:0000313" key="7">
    <source>
        <dbReference type="EMBL" id="KAI3935231.1"/>
    </source>
</evidence>
<feature type="non-terminal residue" evidence="7">
    <location>
        <position position="1"/>
    </location>
</feature>
<comment type="similarity">
    <text evidence="2">Belongs to the nucleobase:cation symporter-2 (NCS2) (TC 2.A.40) family.</text>
</comment>
<name>A0AAD4T3G6_9MAGN</name>
<evidence type="ECO:0000313" key="8">
    <source>
        <dbReference type="Proteomes" id="UP001202328"/>
    </source>
</evidence>
<evidence type="ECO:0000256" key="2">
    <source>
        <dbReference type="ARBA" id="ARBA00008821"/>
    </source>
</evidence>
<dbReference type="InterPro" id="IPR006043">
    <property type="entry name" value="NCS2"/>
</dbReference>
<protein>
    <submittedName>
        <fullName evidence="7">Uncharacterized protein</fullName>
    </submittedName>
</protein>
<dbReference type="AlphaFoldDB" id="A0AAD4T3G6"/>
<keyword evidence="4 6" id="KW-1133">Transmembrane helix</keyword>
<reference evidence="7" key="1">
    <citation type="submission" date="2022-04" db="EMBL/GenBank/DDBJ databases">
        <title>A functionally conserved STORR gene fusion in Papaver species that diverged 16.8 million years ago.</title>
        <authorList>
            <person name="Catania T."/>
        </authorList>
    </citation>
    <scope>NUCLEOTIDE SEQUENCE</scope>
    <source>
        <strain evidence="7">S-188037</strain>
    </source>
</reference>